<organism evidence="1 2">
    <name type="scientific">Blattamonas nauphoetae</name>
    <dbReference type="NCBI Taxonomy" id="2049346"/>
    <lineage>
        <taxon>Eukaryota</taxon>
        <taxon>Metamonada</taxon>
        <taxon>Preaxostyla</taxon>
        <taxon>Oxymonadida</taxon>
        <taxon>Blattamonas</taxon>
    </lineage>
</organism>
<evidence type="ECO:0000313" key="2">
    <source>
        <dbReference type="Proteomes" id="UP001281761"/>
    </source>
</evidence>
<evidence type="ECO:0000313" key="1">
    <source>
        <dbReference type="EMBL" id="KAK2954382.1"/>
    </source>
</evidence>
<name>A0ABQ9XPM8_9EUKA</name>
<dbReference type="EMBL" id="JARBJD010000079">
    <property type="protein sequence ID" value="KAK2954382.1"/>
    <property type="molecule type" value="Genomic_DNA"/>
</dbReference>
<dbReference type="Proteomes" id="UP001281761">
    <property type="component" value="Unassembled WGS sequence"/>
</dbReference>
<accession>A0ABQ9XPM8</accession>
<gene>
    <name evidence="1" type="ORF">BLNAU_10714</name>
</gene>
<keyword evidence="2" id="KW-1185">Reference proteome</keyword>
<proteinExistence type="predicted"/>
<comment type="caution">
    <text evidence="1">The sequence shown here is derived from an EMBL/GenBank/DDBJ whole genome shotgun (WGS) entry which is preliminary data.</text>
</comment>
<reference evidence="1 2" key="1">
    <citation type="journal article" date="2022" name="bioRxiv">
        <title>Genomics of Preaxostyla Flagellates Illuminates Evolutionary Transitions and the Path Towards Mitochondrial Loss.</title>
        <authorList>
            <person name="Novak L.V.F."/>
            <person name="Treitli S.C."/>
            <person name="Pyrih J."/>
            <person name="Halakuc P."/>
            <person name="Pipaliya S.V."/>
            <person name="Vacek V."/>
            <person name="Brzon O."/>
            <person name="Soukal P."/>
            <person name="Eme L."/>
            <person name="Dacks J.B."/>
            <person name="Karnkowska A."/>
            <person name="Elias M."/>
            <person name="Hampl V."/>
        </authorList>
    </citation>
    <scope>NUCLEOTIDE SEQUENCE [LARGE SCALE GENOMIC DNA]</scope>
    <source>
        <strain evidence="1">NAU3</strain>
        <tissue evidence="1">Gut</tissue>
    </source>
</reference>
<sequence>MQEVKAIGSGGDGLVCLVEASAVEMDIVLFGRARMRSDGSGVILSVALPNRVSQVSTKPCRNRLPA</sequence>
<protein>
    <submittedName>
        <fullName evidence="1">Uncharacterized protein</fullName>
    </submittedName>
</protein>